<comment type="caution">
    <text evidence="1">The sequence shown here is derived from an EMBL/GenBank/DDBJ whole genome shotgun (WGS) entry which is preliminary data.</text>
</comment>
<protein>
    <recommendedName>
        <fullName evidence="3">ThuA-like domain-containing protein</fullName>
    </recommendedName>
</protein>
<dbReference type="EMBL" id="LGCI01000005">
    <property type="protein sequence ID" value="KOY82519.1"/>
    <property type="molecule type" value="Genomic_DNA"/>
</dbReference>
<dbReference type="SUPFAM" id="SSF52317">
    <property type="entry name" value="Class I glutamine amidotransferase-like"/>
    <property type="match status" value="1"/>
</dbReference>
<reference evidence="1 2" key="1">
    <citation type="submission" date="2015-07" db="EMBL/GenBank/DDBJ databases">
        <title>Genome sequencing project for genomic taxonomy and phylogenomics of Bacillus-like bacteria.</title>
        <authorList>
            <person name="Liu B."/>
            <person name="Wang J."/>
            <person name="Zhu Y."/>
            <person name="Liu G."/>
            <person name="Chen Q."/>
            <person name="Chen Z."/>
            <person name="Che J."/>
            <person name="Ge C."/>
            <person name="Shi H."/>
            <person name="Pan Z."/>
            <person name="Liu X."/>
        </authorList>
    </citation>
    <scope>NUCLEOTIDE SEQUENCE [LARGE SCALE GENOMIC DNA]</scope>
    <source>
        <strain evidence="1 2">DSM 54</strain>
    </source>
</reference>
<dbReference type="OrthoDB" id="2419402at2"/>
<evidence type="ECO:0008006" key="3">
    <source>
        <dbReference type="Google" id="ProtNLM"/>
    </source>
</evidence>
<dbReference type="PATRIC" id="fig|33935.3.peg.226"/>
<evidence type="ECO:0000313" key="2">
    <source>
        <dbReference type="Proteomes" id="UP000037977"/>
    </source>
</evidence>
<dbReference type="Proteomes" id="UP000037977">
    <property type="component" value="Unassembled WGS sequence"/>
</dbReference>
<gene>
    <name evidence="1" type="ORF">ADM90_04050</name>
</gene>
<proteinExistence type="predicted"/>
<evidence type="ECO:0000313" key="1">
    <source>
        <dbReference type="EMBL" id="KOY82519.1"/>
    </source>
</evidence>
<sequence>MRKIAVMYSGSSQHWRTYKTSEFAQYIDQLIPARQLEEENLEAFDVLIIPSQTHTGLLDRNIQKIHDFANTGKVVVTFGPQHRDWLPMHNWEFRPTNFWWWLEPNADSGLRLLGTAHDLFTNYITLEDATWHQHGVYWPNEGCEVLVATDDGGAVLYIDRVNTNGVWVNTTLDPDFHFGSYFMPATERFLRGFLPWLKNGQL</sequence>
<dbReference type="RefSeq" id="WP_053993771.1">
    <property type="nucleotide sequence ID" value="NZ_CP065643.1"/>
</dbReference>
<dbReference type="AlphaFoldDB" id="A0A0M9DK48"/>
<accession>A0A0M9DK48</accession>
<name>A0A0M9DK48_9BACI</name>
<keyword evidence="2" id="KW-1185">Reference proteome</keyword>
<dbReference type="InterPro" id="IPR029062">
    <property type="entry name" value="Class_I_gatase-like"/>
</dbReference>
<organism evidence="1 2">
    <name type="scientific">Lysinibacillus macroides</name>
    <dbReference type="NCBI Taxonomy" id="33935"/>
    <lineage>
        <taxon>Bacteria</taxon>
        <taxon>Bacillati</taxon>
        <taxon>Bacillota</taxon>
        <taxon>Bacilli</taxon>
        <taxon>Bacillales</taxon>
        <taxon>Bacillaceae</taxon>
        <taxon>Lysinibacillus</taxon>
    </lineage>
</organism>
<dbReference type="STRING" id="33935.ADM90_04050"/>